<dbReference type="Proteomes" id="UP001341840">
    <property type="component" value="Unassembled WGS sequence"/>
</dbReference>
<reference evidence="1 2" key="1">
    <citation type="journal article" date="2023" name="Plants (Basel)">
        <title>Bridging the Gap: Combining Genomics and Transcriptomics Approaches to Understand Stylosanthes scabra, an Orphan Legume from the Brazilian Caatinga.</title>
        <authorList>
            <person name="Ferreira-Neto J.R.C."/>
            <person name="da Silva M.D."/>
            <person name="Binneck E."/>
            <person name="de Melo N.F."/>
            <person name="da Silva R.H."/>
            <person name="de Melo A.L.T.M."/>
            <person name="Pandolfi V."/>
            <person name="Bustamante F.O."/>
            <person name="Brasileiro-Vidal A.C."/>
            <person name="Benko-Iseppon A.M."/>
        </authorList>
    </citation>
    <scope>NUCLEOTIDE SEQUENCE [LARGE SCALE GENOMIC DNA]</scope>
    <source>
        <tissue evidence="1">Leaves</tissue>
    </source>
</reference>
<proteinExistence type="predicted"/>
<accession>A0ABU6UXC9</accession>
<dbReference type="EMBL" id="JASCZI010124436">
    <property type="protein sequence ID" value="MED6165945.1"/>
    <property type="molecule type" value="Genomic_DNA"/>
</dbReference>
<evidence type="ECO:0000313" key="1">
    <source>
        <dbReference type="EMBL" id="MED6165945.1"/>
    </source>
</evidence>
<feature type="non-terminal residue" evidence="1">
    <location>
        <position position="1"/>
    </location>
</feature>
<protein>
    <submittedName>
        <fullName evidence="1">Uncharacterized protein</fullName>
    </submittedName>
</protein>
<gene>
    <name evidence="1" type="ORF">PIB30_104457</name>
</gene>
<evidence type="ECO:0000313" key="2">
    <source>
        <dbReference type="Proteomes" id="UP001341840"/>
    </source>
</evidence>
<keyword evidence="2" id="KW-1185">Reference proteome</keyword>
<comment type="caution">
    <text evidence="1">The sequence shown here is derived from an EMBL/GenBank/DDBJ whole genome shotgun (WGS) entry which is preliminary data.</text>
</comment>
<organism evidence="1 2">
    <name type="scientific">Stylosanthes scabra</name>
    <dbReference type="NCBI Taxonomy" id="79078"/>
    <lineage>
        <taxon>Eukaryota</taxon>
        <taxon>Viridiplantae</taxon>
        <taxon>Streptophyta</taxon>
        <taxon>Embryophyta</taxon>
        <taxon>Tracheophyta</taxon>
        <taxon>Spermatophyta</taxon>
        <taxon>Magnoliopsida</taxon>
        <taxon>eudicotyledons</taxon>
        <taxon>Gunneridae</taxon>
        <taxon>Pentapetalae</taxon>
        <taxon>rosids</taxon>
        <taxon>fabids</taxon>
        <taxon>Fabales</taxon>
        <taxon>Fabaceae</taxon>
        <taxon>Papilionoideae</taxon>
        <taxon>50 kb inversion clade</taxon>
        <taxon>dalbergioids sensu lato</taxon>
        <taxon>Dalbergieae</taxon>
        <taxon>Pterocarpus clade</taxon>
        <taxon>Stylosanthes</taxon>
    </lineage>
</organism>
<name>A0ABU6UXC9_9FABA</name>
<sequence>LMLHKQQLAEKSMLHTQHMRLHTQHCVASSVACAANAVACATCTLAAPKLKARSGISSLGA</sequence>